<accession>A0A2G9UGJ4</accession>
<dbReference type="EMBL" id="KZ346719">
    <property type="protein sequence ID" value="PIO69273.1"/>
    <property type="molecule type" value="Genomic_DNA"/>
</dbReference>
<evidence type="ECO:0000313" key="2">
    <source>
        <dbReference type="EMBL" id="PIO69273.1"/>
    </source>
</evidence>
<reference evidence="2" key="1">
    <citation type="submission" date="2015-09" db="EMBL/GenBank/DDBJ databases">
        <title>Draft genome of the parasitic nematode Teladorsagia circumcincta isolate WARC Sus (inbred).</title>
        <authorList>
            <person name="Mitreva M."/>
        </authorList>
    </citation>
    <scope>NUCLEOTIDE SEQUENCE [LARGE SCALE GENOMIC DNA]</scope>
    <source>
        <strain evidence="2">S</strain>
    </source>
</reference>
<evidence type="ECO:0000313" key="3">
    <source>
        <dbReference type="Proteomes" id="UP000230423"/>
    </source>
</evidence>
<sequence length="342" mass="38877">MDDSFNDDVYYPDDSGDSSKKDRFKDIRPDEFKALGIDVKVCLQKLRVIGSGFSMIFFQSIVPKKDFYAMTREERAAAVAAEFEAIDALGPKKEEGYIISVSFLDYFFFFNEAKALIMNGIIMDFSCRVNPYHLNTAKMKRVMKSILSNPLLAYDKVLYTRRALLARRRAAERHKILRGGPEVYFKKLDRTLDSSLGPIAEKILEEHNPMDITAVGNSDAYCNSCCLLGELLFISNHLDPIDVLEAVTYRNLDDNGEIDEAIKKRYDSTSAGVEESMRQFAAEVRQADFKVQGLFFSGFVNCVLKYTFLLIALQFCDVSCFIDCVILALIQGSFCWVQQKYS</sequence>
<dbReference type="AlphaFoldDB" id="A0A2G9UGJ4"/>
<dbReference type="OrthoDB" id="5842862at2759"/>
<feature type="region of interest" description="Disordered" evidence="1">
    <location>
        <begin position="1"/>
        <end position="22"/>
    </location>
</feature>
<proteinExistence type="predicted"/>
<keyword evidence="3" id="KW-1185">Reference proteome</keyword>
<feature type="compositionally biased region" description="Acidic residues" evidence="1">
    <location>
        <begin position="1"/>
        <end position="16"/>
    </location>
</feature>
<dbReference type="Proteomes" id="UP000230423">
    <property type="component" value="Unassembled WGS sequence"/>
</dbReference>
<evidence type="ECO:0000256" key="1">
    <source>
        <dbReference type="SAM" id="MobiDB-lite"/>
    </source>
</evidence>
<name>A0A2G9UGJ4_TELCI</name>
<organism evidence="2 3">
    <name type="scientific">Teladorsagia circumcincta</name>
    <name type="common">Brown stomach worm</name>
    <name type="synonym">Ostertagia circumcincta</name>
    <dbReference type="NCBI Taxonomy" id="45464"/>
    <lineage>
        <taxon>Eukaryota</taxon>
        <taxon>Metazoa</taxon>
        <taxon>Ecdysozoa</taxon>
        <taxon>Nematoda</taxon>
        <taxon>Chromadorea</taxon>
        <taxon>Rhabditida</taxon>
        <taxon>Rhabditina</taxon>
        <taxon>Rhabditomorpha</taxon>
        <taxon>Strongyloidea</taxon>
        <taxon>Trichostrongylidae</taxon>
        <taxon>Teladorsagia</taxon>
    </lineage>
</organism>
<protein>
    <submittedName>
        <fullName evidence="2">Uncharacterized protein</fullName>
    </submittedName>
</protein>
<gene>
    <name evidence="2" type="ORF">TELCIR_08909</name>
</gene>